<dbReference type="PIRSF" id="PIRSF002096">
    <property type="entry name" value="HnS"/>
    <property type="match status" value="1"/>
</dbReference>
<keyword evidence="3" id="KW-0963">Cytoplasm</keyword>
<dbReference type="GO" id="GO:0046983">
    <property type="term" value="F:protein dimerization activity"/>
    <property type="evidence" value="ECO:0007669"/>
    <property type="project" value="InterPro"/>
</dbReference>
<evidence type="ECO:0000259" key="8">
    <source>
        <dbReference type="SMART" id="SM00528"/>
    </source>
</evidence>
<dbReference type="GO" id="GO:0032993">
    <property type="term" value="C:protein-DNA complex"/>
    <property type="evidence" value="ECO:0007669"/>
    <property type="project" value="TreeGrafter"/>
</dbReference>
<dbReference type="SUPFAM" id="SSF81273">
    <property type="entry name" value="H-NS histone-like proteins"/>
    <property type="match status" value="2"/>
</dbReference>
<evidence type="ECO:0000256" key="1">
    <source>
        <dbReference type="ARBA" id="ARBA00004453"/>
    </source>
</evidence>
<dbReference type="Pfam" id="PF00816">
    <property type="entry name" value="Histone_HNS"/>
    <property type="match status" value="1"/>
</dbReference>
<evidence type="ECO:0000256" key="7">
    <source>
        <dbReference type="SAM" id="Coils"/>
    </source>
</evidence>
<organism evidence="9 10">
    <name type="scientific">Vibrio scophthalmi</name>
    <dbReference type="NCBI Taxonomy" id="45658"/>
    <lineage>
        <taxon>Bacteria</taxon>
        <taxon>Pseudomonadati</taxon>
        <taxon>Pseudomonadota</taxon>
        <taxon>Gammaproteobacteria</taxon>
        <taxon>Vibrionales</taxon>
        <taxon>Vibrionaceae</taxon>
        <taxon>Vibrio</taxon>
    </lineage>
</organism>
<dbReference type="GO" id="GO:0000976">
    <property type="term" value="F:transcription cis-regulatory region binding"/>
    <property type="evidence" value="ECO:0007669"/>
    <property type="project" value="TreeGrafter"/>
</dbReference>
<reference evidence="9 10" key="1">
    <citation type="submission" date="2016-07" db="EMBL/GenBank/DDBJ databases">
        <title>Genome sequencing of Vibrio scophthalmi strain VS-05, an isolated from Paralichthys olivaceus.</title>
        <authorList>
            <person name="Han H.-J."/>
        </authorList>
    </citation>
    <scope>NUCLEOTIDE SEQUENCE [LARGE SCALE GENOMIC DNA]</scope>
    <source>
        <strain evidence="9 10">VS-05</strain>
        <plasmid evidence="10">pvs127</plasmid>
    </source>
</reference>
<evidence type="ECO:0000256" key="2">
    <source>
        <dbReference type="ARBA" id="ARBA00010610"/>
    </source>
</evidence>
<keyword evidence="9" id="KW-0614">Plasmid</keyword>
<dbReference type="RefSeq" id="WP_065546871.1">
    <property type="nucleotide sequence ID" value="NZ_CP016416.1"/>
</dbReference>
<dbReference type="PATRIC" id="fig|45658.7.peg.4338"/>
<dbReference type="Gene3D" id="1.10.287.1050">
    <property type="entry name" value="H-NS histone-like proteins"/>
    <property type="match status" value="1"/>
</dbReference>
<evidence type="ECO:0000313" key="9">
    <source>
        <dbReference type="EMBL" id="ANU39385.1"/>
    </source>
</evidence>
<dbReference type="GO" id="GO:0001217">
    <property type="term" value="F:DNA-binding transcription repressor activity"/>
    <property type="evidence" value="ECO:0007669"/>
    <property type="project" value="TreeGrafter"/>
</dbReference>
<dbReference type="InterPro" id="IPR001801">
    <property type="entry name" value="Histone_HNS"/>
</dbReference>
<dbReference type="InterPro" id="IPR037150">
    <property type="entry name" value="H-NS_C_dom_sf"/>
</dbReference>
<dbReference type="GO" id="GO:0003680">
    <property type="term" value="F:minor groove of adenine-thymine-rich DNA binding"/>
    <property type="evidence" value="ECO:0007669"/>
    <property type="project" value="TreeGrafter"/>
</dbReference>
<evidence type="ECO:0000256" key="4">
    <source>
        <dbReference type="ARBA" id="ARBA00023125"/>
    </source>
</evidence>
<dbReference type="InterPro" id="IPR054180">
    <property type="entry name" value="H-NS-like_N"/>
</dbReference>
<evidence type="ECO:0000256" key="3">
    <source>
        <dbReference type="ARBA" id="ARBA00022490"/>
    </source>
</evidence>
<dbReference type="GO" id="GO:0009295">
    <property type="term" value="C:nucleoid"/>
    <property type="evidence" value="ECO:0007669"/>
    <property type="project" value="UniProtKB-SubCell"/>
</dbReference>
<keyword evidence="4 5" id="KW-0238">DNA-binding</keyword>
<comment type="subcellular location">
    <subcellularLocation>
        <location evidence="1">Cytoplasm</location>
        <location evidence="1">Nucleoid</location>
    </subcellularLocation>
</comment>
<proteinExistence type="inferred from homology"/>
<dbReference type="Pfam" id="PF22470">
    <property type="entry name" value="Histone_HNS_N"/>
    <property type="match status" value="1"/>
</dbReference>
<dbReference type="PANTHER" id="PTHR38097:SF2">
    <property type="entry name" value="DNA-BINDING PROTEIN STPA"/>
    <property type="match status" value="1"/>
</dbReference>
<keyword evidence="10" id="KW-1185">Reference proteome</keyword>
<dbReference type="EMBL" id="CP016416">
    <property type="protein sequence ID" value="ANU39385.1"/>
    <property type="molecule type" value="Genomic_DNA"/>
</dbReference>
<geneLocation type="plasmid" evidence="10">
    <name>pvs127</name>
</geneLocation>
<feature type="coiled-coil region" evidence="7">
    <location>
        <begin position="23"/>
        <end position="68"/>
    </location>
</feature>
<gene>
    <name evidence="9" type="ORF">VSVS05_04350</name>
</gene>
<evidence type="ECO:0000313" key="10">
    <source>
        <dbReference type="Proteomes" id="UP000092528"/>
    </source>
</evidence>
<name>A0A1C7FH23_9VIBR</name>
<dbReference type="AlphaFoldDB" id="A0A1C7FH23"/>
<dbReference type="GO" id="GO:0030527">
    <property type="term" value="F:structural constituent of chromatin"/>
    <property type="evidence" value="ECO:0007669"/>
    <property type="project" value="InterPro"/>
</dbReference>
<dbReference type="Proteomes" id="UP000092528">
    <property type="component" value="Plasmid pVS127"/>
</dbReference>
<evidence type="ECO:0000256" key="5">
    <source>
        <dbReference type="PIRNR" id="PIRNR002096"/>
    </source>
</evidence>
<feature type="DNA-binding region" evidence="6">
    <location>
        <begin position="110"/>
        <end position="115"/>
    </location>
</feature>
<comment type="similarity">
    <text evidence="2 5">Belongs to the histone-like protein H-NS family.</text>
</comment>
<feature type="domain" description="DNA-binding protein H-NS-like C-terminal" evidence="8">
    <location>
        <begin position="85"/>
        <end position="127"/>
    </location>
</feature>
<dbReference type="PANTHER" id="PTHR38097">
    <property type="match status" value="1"/>
</dbReference>
<dbReference type="Gene3D" id="4.10.430.10">
    <property type="entry name" value="Histone-like protein H-NS, C-terminal domain"/>
    <property type="match status" value="1"/>
</dbReference>
<accession>A0A1C7FH23</accession>
<dbReference type="InterPro" id="IPR027444">
    <property type="entry name" value="H-NS_C_dom"/>
</dbReference>
<dbReference type="InterPro" id="IPR027454">
    <property type="entry name" value="Histone_HNS_N"/>
</dbReference>
<dbReference type="GO" id="GO:0003681">
    <property type="term" value="F:bent DNA binding"/>
    <property type="evidence" value="ECO:0007669"/>
    <property type="project" value="TreeGrafter"/>
</dbReference>
<evidence type="ECO:0000256" key="6">
    <source>
        <dbReference type="PIRSR" id="PIRSR002096-1"/>
    </source>
</evidence>
<dbReference type="SMART" id="SM00528">
    <property type="entry name" value="HNS"/>
    <property type="match status" value="1"/>
</dbReference>
<protein>
    <recommendedName>
        <fullName evidence="5">DNA-binding protein</fullName>
    </recommendedName>
</protein>
<sequence length="127" mass="14509">MSELAKTLLNIRSLRAFSREFTLEQLQEALSKLSTVVDERRDEESQLIAEQKEKEAKLKAIADTLTRDGIDINDLMIALAKQPIKSKRAPRPAKYRYMDENGEEKTWTGQGRTPSALVDKNLDDFLI</sequence>
<keyword evidence="7" id="KW-0175">Coiled coil</keyword>
<dbReference type="GO" id="GO:0005829">
    <property type="term" value="C:cytosol"/>
    <property type="evidence" value="ECO:0007669"/>
    <property type="project" value="TreeGrafter"/>
</dbReference>